<evidence type="ECO:0000256" key="1">
    <source>
        <dbReference type="ARBA" id="ARBA00007162"/>
    </source>
</evidence>
<comment type="similarity">
    <text evidence="1">Belongs to the phosphate/phosphite/phosphonate binding protein family.</text>
</comment>
<dbReference type="EMBL" id="CP018867">
    <property type="protein sequence ID" value="AUI72643.1"/>
    <property type="molecule type" value="Genomic_DNA"/>
</dbReference>
<dbReference type="AlphaFoldDB" id="A0A2K9HPZ8"/>
<name>A0A2K9HPZ8_9LACO</name>
<dbReference type="Proteomes" id="UP000234653">
    <property type="component" value="Chromosome"/>
</dbReference>
<evidence type="ECO:0000313" key="4">
    <source>
        <dbReference type="Proteomes" id="UP000234653"/>
    </source>
</evidence>
<keyword evidence="2" id="KW-0732">Signal</keyword>
<evidence type="ECO:0000256" key="2">
    <source>
        <dbReference type="ARBA" id="ARBA00022729"/>
    </source>
</evidence>
<proteinExistence type="inferred from homology"/>
<gene>
    <name evidence="3" type="ORF">LA20249_10790</name>
</gene>
<reference evidence="3 4" key="1">
    <citation type="submission" date="2016-12" db="EMBL/GenBank/DDBJ databases">
        <title>The whole genome sequencing and assembly of Lactobacillus alimentarius DSM 20249T strain.</title>
        <authorList>
            <person name="Lee Y.-J."/>
            <person name="Yi H."/>
            <person name="Bahn Y.-S."/>
            <person name="Kim J.F."/>
            <person name="Lee D.-W."/>
        </authorList>
    </citation>
    <scope>NUCLEOTIDE SEQUENCE [LARGE SCALE GENOMIC DNA]</scope>
    <source>
        <strain evidence="3 4">DSM 20249</strain>
    </source>
</reference>
<dbReference type="Gene3D" id="3.40.190.10">
    <property type="entry name" value="Periplasmic binding protein-like II"/>
    <property type="match status" value="1"/>
</dbReference>
<dbReference type="PANTHER" id="PTHR35841:SF1">
    <property type="entry name" value="PHOSPHONATES-BINDING PERIPLASMIC PROTEIN"/>
    <property type="match status" value="1"/>
</dbReference>
<evidence type="ECO:0000313" key="3">
    <source>
        <dbReference type="EMBL" id="AUI72643.1"/>
    </source>
</evidence>
<dbReference type="InterPro" id="IPR005770">
    <property type="entry name" value="PhnD"/>
</dbReference>
<organism evidence="3 4">
    <name type="scientific">Companilactobacillus alimentarius DSM 20249</name>
    <dbReference type="NCBI Taxonomy" id="1423720"/>
    <lineage>
        <taxon>Bacteria</taxon>
        <taxon>Bacillati</taxon>
        <taxon>Bacillota</taxon>
        <taxon>Bacilli</taxon>
        <taxon>Lactobacillales</taxon>
        <taxon>Lactobacillaceae</taxon>
        <taxon>Companilactobacillus</taxon>
    </lineage>
</organism>
<dbReference type="PANTHER" id="PTHR35841">
    <property type="entry name" value="PHOSPHONATES-BINDING PERIPLASMIC PROTEIN"/>
    <property type="match status" value="1"/>
</dbReference>
<dbReference type="GO" id="GO:0043190">
    <property type="term" value="C:ATP-binding cassette (ABC) transporter complex"/>
    <property type="evidence" value="ECO:0007669"/>
    <property type="project" value="InterPro"/>
</dbReference>
<keyword evidence="4" id="KW-1185">Reference proteome</keyword>
<dbReference type="Pfam" id="PF12974">
    <property type="entry name" value="Phosphonate-bd"/>
    <property type="match status" value="1"/>
</dbReference>
<accession>A0A2K9HPZ8</accession>
<protein>
    <submittedName>
        <fullName evidence="3">Phosphonate ABC transporter substrate-binding protein</fullName>
    </submittedName>
</protein>
<dbReference type="STRING" id="1423720.FC67_GL001166"/>
<dbReference type="KEGG" id="lali:LA20249_10790"/>
<dbReference type="NCBIfam" id="TIGR01098">
    <property type="entry name" value="3A0109s03R"/>
    <property type="match status" value="1"/>
</dbReference>
<dbReference type="SUPFAM" id="SSF53850">
    <property type="entry name" value="Periplasmic binding protein-like II"/>
    <property type="match status" value="1"/>
</dbReference>
<sequence>MLSNFCVALYFLGVFLLLTGVLAGCSSKSSASPKAGSNSNKEITMVFYPNESAKNFSASRKALKEELHKATGKKINIQTTTDYNIAIEAIASGKAQLAFMGADGYIQAHAKNKKIEPLLLQSGPDGTKKGASYRSYLMVQKDNADKYKKDGKYNIDNIKGRKISFVSASSTSGFAVPTDEIQKHFKLENKDQLSEGGKFFDKVLYGSTHPGSAINLLKGDADVAAFDDGDLTPFLKVTSGSYDKVGSTFTVRNDADAPFAEFKGKELVNLSVLPVQNGPFVVNSKALSKDDIDAIAKHFTSKEITNNKDLFSDGKGKTPTLWQKKTDKTTLLRVDDDWYKPTHELVGK</sequence>
<dbReference type="GO" id="GO:0055085">
    <property type="term" value="P:transmembrane transport"/>
    <property type="evidence" value="ECO:0007669"/>
    <property type="project" value="InterPro"/>
</dbReference>